<evidence type="ECO:0000313" key="1">
    <source>
        <dbReference type="EMBL" id="QJA96795.1"/>
    </source>
</evidence>
<protein>
    <submittedName>
        <fullName evidence="1">Uncharacterized protein</fullName>
    </submittedName>
</protein>
<sequence length="98" mass="11048">MGLSGDMKRVIRCTKGKKYVNPLSGCSPKAKEPEREALASAIDEYLDKGGIITRLKPSGRPKLRDRKICTGARMPGRGWVKVKQYESEIDIWQTPERD</sequence>
<dbReference type="EMBL" id="MT143434">
    <property type="protein sequence ID" value="QJA96795.1"/>
    <property type="molecule type" value="Genomic_DNA"/>
</dbReference>
<reference evidence="1" key="1">
    <citation type="submission" date="2020-03" db="EMBL/GenBank/DDBJ databases">
        <title>The deep terrestrial virosphere.</title>
        <authorList>
            <person name="Holmfeldt K."/>
            <person name="Nilsson E."/>
            <person name="Simone D."/>
            <person name="Lopez-Fernandez M."/>
            <person name="Wu X."/>
            <person name="de Brujin I."/>
            <person name="Lundin D."/>
            <person name="Andersson A."/>
            <person name="Bertilsson S."/>
            <person name="Dopson M."/>
        </authorList>
    </citation>
    <scope>NUCLEOTIDE SEQUENCE</scope>
    <source>
        <strain evidence="1">MM415B07355</strain>
    </source>
</reference>
<dbReference type="AlphaFoldDB" id="A0A6M3LVW5"/>
<accession>A0A6M3LVW5</accession>
<name>A0A6M3LVW5_9ZZZZ</name>
<organism evidence="1">
    <name type="scientific">viral metagenome</name>
    <dbReference type="NCBI Taxonomy" id="1070528"/>
    <lineage>
        <taxon>unclassified sequences</taxon>
        <taxon>metagenomes</taxon>
        <taxon>organismal metagenomes</taxon>
    </lineage>
</organism>
<proteinExistence type="predicted"/>
<gene>
    <name evidence="1" type="ORF">MM415B07355_0004</name>
</gene>